<dbReference type="PANTHER" id="PTHR10622">
    <property type="entry name" value="HET DOMAIN-CONTAINING PROTEIN"/>
    <property type="match status" value="1"/>
</dbReference>
<name>A0AAE1C1R1_9PEZI</name>
<dbReference type="InterPro" id="IPR010730">
    <property type="entry name" value="HET"/>
</dbReference>
<dbReference type="EMBL" id="JAUTXT010000018">
    <property type="protein sequence ID" value="KAK3674682.1"/>
    <property type="molecule type" value="Genomic_DNA"/>
</dbReference>
<dbReference type="PANTHER" id="PTHR10622:SF10">
    <property type="entry name" value="HET DOMAIN-CONTAINING PROTEIN"/>
    <property type="match status" value="1"/>
</dbReference>
<sequence length="495" mass="57497">MRLLNTSTLEFREFVDPPPYVILSHRWGDDEVSYEEFVLTRRPFEQLPPYLSDEVTEIRERKGYKKILDYAARAANPLPSEDDYWLYRKLRWKNSFRFDWCWIDTCCIDKKSSAELSEAINSMWQWYSSASLCIVYLVDVTFCSKDETYEHLLEASKWFTRCWTLQELLAPRTLLFYTDSWTAFLVAHGTHVRWIRTGHDAHQALQDAAGIPSECIDYGTTMTYSIAQKMSWAANRQATRLEDVAYSLLGLLNINMPLLYGEGSRAFTRLQNELLRSDYDDSIFAWHFLDQTRLATLCEDHQCHSQSLLASSPDLFQGCGAVQRGQSSEHEFYVSNSVVHMELRAPAQRLVRTSYRSLYDTSKTSLYFIKLACRDLRPVEGRESGNDIACRIVVLADEREPPIATKVIRRRIACCARPAWTNDDLDKLQWKQDRGTNVHRFDVPIATERRQGQGRIREQRTRHTSTRVDAAEKSLTQEETPCDTSTFQVNVQHVI</sequence>
<feature type="compositionally biased region" description="Basic and acidic residues" evidence="1">
    <location>
        <begin position="447"/>
        <end position="461"/>
    </location>
</feature>
<evidence type="ECO:0000259" key="3">
    <source>
        <dbReference type="Pfam" id="PF26640"/>
    </source>
</evidence>
<dbReference type="Pfam" id="PF26640">
    <property type="entry name" value="DUF8212"/>
    <property type="match status" value="1"/>
</dbReference>
<evidence type="ECO:0000259" key="2">
    <source>
        <dbReference type="Pfam" id="PF06985"/>
    </source>
</evidence>
<feature type="domain" description="Heterokaryon incompatibility" evidence="2">
    <location>
        <begin position="97"/>
        <end position="140"/>
    </location>
</feature>
<dbReference type="InterPro" id="IPR058525">
    <property type="entry name" value="DUF8212"/>
</dbReference>
<reference evidence="4" key="1">
    <citation type="submission" date="2023-07" db="EMBL/GenBank/DDBJ databases">
        <title>Black Yeasts Isolated from many extreme environments.</title>
        <authorList>
            <person name="Coleine C."/>
            <person name="Stajich J.E."/>
            <person name="Selbmann L."/>
        </authorList>
    </citation>
    <scope>NUCLEOTIDE SEQUENCE</scope>
    <source>
        <strain evidence="4">CCFEE 5485</strain>
    </source>
</reference>
<feature type="region of interest" description="Disordered" evidence="1">
    <location>
        <begin position="447"/>
        <end position="479"/>
    </location>
</feature>
<evidence type="ECO:0000313" key="5">
    <source>
        <dbReference type="Proteomes" id="UP001274830"/>
    </source>
</evidence>
<accession>A0AAE1C1R1</accession>
<dbReference type="Pfam" id="PF06985">
    <property type="entry name" value="HET"/>
    <property type="match status" value="1"/>
</dbReference>
<keyword evidence="5" id="KW-1185">Reference proteome</keyword>
<proteinExistence type="predicted"/>
<dbReference type="Proteomes" id="UP001274830">
    <property type="component" value="Unassembled WGS sequence"/>
</dbReference>
<evidence type="ECO:0000313" key="4">
    <source>
        <dbReference type="EMBL" id="KAK3674682.1"/>
    </source>
</evidence>
<gene>
    <name evidence="4" type="ORF">LTR78_005404</name>
</gene>
<protein>
    <submittedName>
        <fullName evidence="4">Uncharacterized protein</fullName>
    </submittedName>
</protein>
<feature type="domain" description="DUF8212" evidence="3">
    <location>
        <begin position="265"/>
        <end position="324"/>
    </location>
</feature>
<dbReference type="AlphaFoldDB" id="A0AAE1C1R1"/>
<evidence type="ECO:0000256" key="1">
    <source>
        <dbReference type="SAM" id="MobiDB-lite"/>
    </source>
</evidence>
<comment type="caution">
    <text evidence="4">The sequence shown here is derived from an EMBL/GenBank/DDBJ whole genome shotgun (WGS) entry which is preliminary data.</text>
</comment>
<organism evidence="4 5">
    <name type="scientific">Recurvomyces mirabilis</name>
    <dbReference type="NCBI Taxonomy" id="574656"/>
    <lineage>
        <taxon>Eukaryota</taxon>
        <taxon>Fungi</taxon>
        <taxon>Dikarya</taxon>
        <taxon>Ascomycota</taxon>
        <taxon>Pezizomycotina</taxon>
        <taxon>Dothideomycetes</taxon>
        <taxon>Dothideomycetidae</taxon>
        <taxon>Mycosphaerellales</taxon>
        <taxon>Teratosphaeriaceae</taxon>
        <taxon>Recurvomyces</taxon>
    </lineage>
</organism>